<dbReference type="InterPro" id="IPR040353">
    <property type="entry name" value="FLX/FLX-like"/>
</dbReference>
<keyword evidence="3" id="KW-0221">Differentiation</keyword>
<gene>
    <name evidence="8" type="ORF">VNO78_31298</name>
</gene>
<evidence type="ECO:0000256" key="7">
    <source>
        <dbReference type="SAM" id="MobiDB-lite"/>
    </source>
</evidence>
<proteinExistence type="inferred from homology"/>
<reference evidence="8 9" key="1">
    <citation type="submission" date="2024-01" db="EMBL/GenBank/DDBJ databases">
        <title>The genomes of 5 underutilized Papilionoideae crops provide insights into root nodulation and disease resistanc.</title>
        <authorList>
            <person name="Jiang F."/>
        </authorList>
    </citation>
    <scope>NUCLEOTIDE SEQUENCE [LARGE SCALE GENOMIC DNA]</scope>
    <source>
        <strain evidence="8">DUOXIRENSHENG_FW03</strain>
        <tissue evidence="8">Leaves</tissue>
    </source>
</reference>
<keyword evidence="4 6" id="KW-0175">Coiled coil</keyword>
<feature type="coiled-coil region" evidence="6">
    <location>
        <begin position="185"/>
        <end position="219"/>
    </location>
</feature>
<evidence type="ECO:0008006" key="10">
    <source>
        <dbReference type="Google" id="ProtNLM"/>
    </source>
</evidence>
<feature type="coiled-coil region" evidence="6">
    <location>
        <begin position="28"/>
        <end position="146"/>
    </location>
</feature>
<feature type="region of interest" description="Disordered" evidence="7">
    <location>
        <begin position="248"/>
        <end position="271"/>
    </location>
</feature>
<keyword evidence="9" id="KW-1185">Reference proteome</keyword>
<protein>
    <recommendedName>
        <fullName evidence="10">Protein FLC EXPRESSOR</fullName>
    </recommendedName>
</protein>
<evidence type="ECO:0000256" key="5">
    <source>
        <dbReference type="ARBA" id="ARBA00023089"/>
    </source>
</evidence>
<organism evidence="8 9">
    <name type="scientific">Psophocarpus tetragonolobus</name>
    <name type="common">Winged bean</name>
    <name type="synonym">Dolichos tetragonolobus</name>
    <dbReference type="NCBI Taxonomy" id="3891"/>
    <lineage>
        <taxon>Eukaryota</taxon>
        <taxon>Viridiplantae</taxon>
        <taxon>Streptophyta</taxon>
        <taxon>Embryophyta</taxon>
        <taxon>Tracheophyta</taxon>
        <taxon>Spermatophyta</taxon>
        <taxon>Magnoliopsida</taxon>
        <taxon>eudicotyledons</taxon>
        <taxon>Gunneridae</taxon>
        <taxon>Pentapetalae</taxon>
        <taxon>rosids</taxon>
        <taxon>fabids</taxon>
        <taxon>Fabales</taxon>
        <taxon>Fabaceae</taxon>
        <taxon>Papilionoideae</taxon>
        <taxon>50 kb inversion clade</taxon>
        <taxon>NPAAA clade</taxon>
        <taxon>indigoferoid/millettioid clade</taxon>
        <taxon>Phaseoleae</taxon>
        <taxon>Psophocarpus</taxon>
    </lineage>
</organism>
<dbReference type="GO" id="GO:0009908">
    <property type="term" value="P:flower development"/>
    <property type="evidence" value="ECO:0007669"/>
    <property type="project" value="UniProtKB-KW"/>
</dbReference>
<dbReference type="PANTHER" id="PTHR33405">
    <property type="entry name" value="PROTEIN FLX-LIKE 2"/>
    <property type="match status" value="1"/>
</dbReference>
<comment type="caution">
    <text evidence="8">The sequence shown here is derived from an EMBL/GenBank/DDBJ whole genome shotgun (WGS) entry which is preliminary data.</text>
</comment>
<evidence type="ECO:0000256" key="3">
    <source>
        <dbReference type="ARBA" id="ARBA00022782"/>
    </source>
</evidence>
<evidence type="ECO:0000313" key="8">
    <source>
        <dbReference type="EMBL" id="KAK7385573.1"/>
    </source>
</evidence>
<evidence type="ECO:0000256" key="4">
    <source>
        <dbReference type="ARBA" id="ARBA00023054"/>
    </source>
</evidence>
<name>A0AAN9X723_PSOTE</name>
<comment type="similarity">
    <text evidence="1">Belongs to the FLX family.</text>
</comment>
<keyword evidence="2" id="KW-0217">Developmental protein</keyword>
<accession>A0AAN9X723</accession>
<evidence type="ECO:0000256" key="1">
    <source>
        <dbReference type="ARBA" id="ARBA00005405"/>
    </source>
</evidence>
<sequence length="271" mass="30038">MAGRKHAPSSLTRLDQTCLPHSSPAAAVRALEERVEARRREIQALLTDNQRLAGIHMALKQDLAATQEELRRLSAAAAEVKAGRDAEVREIYEKSLKVDAEVRAVASMSAELDRVRADVQELAAARKELAAQLQAVESDIAKVRAEALFVPAIKTDIEVMRHEIQRGRNAIEFEKKTHASNLEHRRVMDNNMIIMEREVEKLRAELANAEKRARAAVAADAKPSPGYPSNYDNTEMGFGGISYPPDSYSMHQMQPADAHSPYKAGLPLHHP</sequence>
<dbReference type="Proteomes" id="UP001386955">
    <property type="component" value="Unassembled WGS sequence"/>
</dbReference>
<dbReference type="EMBL" id="JAYMYS010000008">
    <property type="protein sequence ID" value="KAK7385573.1"/>
    <property type="molecule type" value="Genomic_DNA"/>
</dbReference>
<evidence type="ECO:0000313" key="9">
    <source>
        <dbReference type="Proteomes" id="UP001386955"/>
    </source>
</evidence>
<evidence type="ECO:0000256" key="2">
    <source>
        <dbReference type="ARBA" id="ARBA00022473"/>
    </source>
</evidence>
<dbReference type="PANTHER" id="PTHR33405:SF17">
    <property type="entry name" value="PROTEIN FLC EXPRESSOR"/>
    <property type="match status" value="1"/>
</dbReference>
<evidence type="ECO:0000256" key="6">
    <source>
        <dbReference type="SAM" id="Coils"/>
    </source>
</evidence>
<keyword evidence="5" id="KW-0287">Flowering</keyword>
<dbReference type="AlphaFoldDB" id="A0AAN9X723"/>
<dbReference type="GO" id="GO:0030154">
    <property type="term" value="P:cell differentiation"/>
    <property type="evidence" value="ECO:0007669"/>
    <property type="project" value="UniProtKB-KW"/>
</dbReference>